<dbReference type="Proteomes" id="UP000012112">
    <property type="component" value="Unassembled WGS sequence"/>
</dbReference>
<evidence type="ECO:0000256" key="1">
    <source>
        <dbReference type="ARBA" id="ARBA00022737"/>
    </source>
</evidence>
<dbReference type="PANTHER" id="PTHR24123:SF33">
    <property type="entry name" value="PROTEIN HOS4"/>
    <property type="match status" value="1"/>
</dbReference>
<dbReference type="OrthoDB" id="342257at2"/>
<dbReference type="Pfam" id="PF12796">
    <property type="entry name" value="Ank_2"/>
    <property type="match status" value="1"/>
</dbReference>
<dbReference type="PROSITE" id="PS50297">
    <property type="entry name" value="ANK_REP_REGION"/>
    <property type="match status" value="1"/>
</dbReference>
<dbReference type="InterPro" id="IPR051165">
    <property type="entry name" value="Multifunctional_ANK_Repeat"/>
</dbReference>
<comment type="caution">
    <text evidence="4">The sequence shown here is derived from an EMBL/GenBank/DDBJ whole genome shotgun (WGS) entry which is preliminary data.</text>
</comment>
<reference evidence="4 5" key="1">
    <citation type="submission" date="2013-01" db="EMBL/GenBank/DDBJ databases">
        <authorList>
            <person name="Harkins D.M."/>
            <person name="Durkin A.S."/>
            <person name="Brinkac L.M."/>
            <person name="Haft D.H."/>
            <person name="Selengut J.D."/>
            <person name="Sanka R."/>
            <person name="DePew J."/>
            <person name="Purushe J."/>
            <person name="Matthias M.A."/>
            <person name="Vinetz J.M."/>
            <person name="Sutton G.G."/>
            <person name="Nierman W.C."/>
            <person name="Fouts D.E."/>
        </authorList>
    </citation>
    <scope>NUCLEOTIDE SEQUENCE [LARGE SCALE GENOMIC DNA]</scope>
    <source>
        <strain evidence="4 5">HAI1536</strain>
    </source>
</reference>
<dbReference type="PROSITE" id="PS50088">
    <property type="entry name" value="ANK_REPEAT"/>
    <property type="match status" value="2"/>
</dbReference>
<feature type="repeat" description="ANK" evidence="3">
    <location>
        <begin position="1"/>
        <end position="27"/>
    </location>
</feature>
<dbReference type="InterPro" id="IPR002110">
    <property type="entry name" value="Ankyrin_rpt"/>
</dbReference>
<evidence type="ECO:0000313" key="5">
    <source>
        <dbReference type="Proteomes" id="UP000012112"/>
    </source>
</evidence>
<accession>M6VJJ5</accession>
<dbReference type="STRING" id="28182.GCA_001568325_02234"/>
<evidence type="ECO:0000313" key="4">
    <source>
        <dbReference type="EMBL" id="EMO55216.1"/>
    </source>
</evidence>
<dbReference type="InterPro" id="IPR036770">
    <property type="entry name" value="Ankyrin_rpt-contain_sf"/>
</dbReference>
<name>M6VJJ5_9LEPT</name>
<organism evidence="4 5">
    <name type="scientific">Leptospira noguchii</name>
    <dbReference type="NCBI Taxonomy" id="28182"/>
    <lineage>
        <taxon>Bacteria</taxon>
        <taxon>Pseudomonadati</taxon>
        <taxon>Spirochaetota</taxon>
        <taxon>Spirochaetia</taxon>
        <taxon>Leptospirales</taxon>
        <taxon>Leptospiraceae</taxon>
        <taxon>Leptospira</taxon>
    </lineage>
</organism>
<gene>
    <name evidence="4" type="ORF">LEP1GSC172_2278</name>
</gene>
<feature type="repeat" description="ANK" evidence="3">
    <location>
        <begin position="28"/>
        <end position="56"/>
    </location>
</feature>
<keyword evidence="1" id="KW-0677">Repeat</keyword>
<dbReference type="EMBL" id="AKWD02000011">
    <property type="protein sequence ID" value="EMO55216.1"/>
    <property type="molecule type" value="Genomic_DNA"/>
</dbReference>
<dbReference type="AlphaFoldDB" id="M6VJJ5"/>
<evidence type="ECO:0000256" key="3">
    <source>
        <dbReference type="PROSITE-ProRule" id="PRU00023"/>
    </source>
</evidence>
<dbReference type="Gene3D" id="1.25.40.20">
    <property type="entry name" value="Ankyrin repeat-containing domain"/>
    <property type="match status" value="1"/>
</dbReference>
<dbReference type="SUPFAM" id="SSF48403">
    <property type="entry name" value="Ankyrin repeat"/>
    <property type="match status" value="1"/>
</dbReference>
<protein>
    <submittedName>
        <fullName evidence="4">Ankyrin repeat protein</fullName>
    </submittedName>
</protein>
<proteinExistence type="predicted"/>
<evidence type="ECO:0000256" key="2">
    <source>
        <dbReference type="ARBA" id="ARBA00023043"/>
    </source>
</evidence>
<dbReference type="PANTHER" id="PTHR24123">
    <property type="entry name" value="ANKYRIN REPEAT-CONTAINING"/>
    <property type="match status" value="1"/>
</dbReference>
<keyword evidence="2 3" id="KW-0040">ANK repeat</keyword>
<sequence>MIAAKEGEYLIAEYLIQIGANVNTRTREGHTALMIASYSRYPEIVKLLIRSGTDRV</sequence>